<evidence type="ECO:0000256" key="5">
    <source>
        <dbReference type="RuleBase" id="RU004417"/>
    </source>
</evidence>
<dbReference type="PANTHER" id="PTHR11606:SF13">
    <property type="entry name" value="GLUTAMATE DEHYDROGENASE 1, MITOCHONDRIAL"/>
    <property type="match status" value="1"/>
</dbReference>
<dbReference type="SUPFAM" id="SSF51735">
    <property type="entry name" value="NAD(P)-binding Rossmann-fold domains"/>
    <property type="match status" value="1"/>
</dbReference>
<dbReference type="InterPro" id="IPR046346">
    <property type="entry name" value="Aminoacid_DH-like_N_sf"/>
</dbReference>
<dbReference type="InterPro" id="IPR033922">
    <property type="entry name" value="NAD_bind_Glu_DH"/>
</dbReference>
<evidence type="ECO:0000256" key="3">
    <source>
        <dbReference type="ARBA" id="ARBA00023002"/>
    </source>
</evidence>
<dbReference type="Gene3D" id="3.40.50.720">
    <property type="entry name" value="NAD(P)-binding Rossmann-like Domain"/>
    <property type="match status" value="1"/>
</dbReference>
<dbReference type="PIRSF" id="PIRSF000185">
    <property type="entry name" value="Glu_DH"/>
    <property type="match status" value="1"/>
</dbReference>
<comment type="similarity">
    <text evidence="1 4 5">Belongs to the Glu/Leu/Phe/Val dehydrogenases family.</text>
</comment>
<evidence type="ECO:0000313" key="8">
    <source>
        <dbReference type="Proteomes" id="UP001526147"/>
    </source>
</evidence>
<keyword evidence="3 4" id="KW-0560">Oxidoreductase</keyword>
<proteinExistence type="inferred from homology"/>
<evidence type="ECO:0000256" key="4">
    <source>
        <dbReference type="PIRNR" id="PIRNR000185"/>
    </source>
</evidence>
<dbReference type="Proteomes" id="UP001526147">
    <property type="component" value="Unassembled WGS sequence"/>
</dbReference>
<organism evidence="7 8">
    <name type="scientific">Metabacillus halosaccharovorans</name>
    <dbReference type="NCBI Taxonomy" id="930124"/>
    <lineage>
        <taxon>Bacteria</taxon>
        <taxon>Bacillati</taxon>
        <taxon>Bacillota</taxon>
        <taxon>Bacilli</taxon>
        <taxon>Bacillales</taxon>
        <taxon>Bacillaceae</taxon>
        <taxon>Metabacillus</taxon>
    </lineage>
</organism>
<dbReference type="RefSeq" id="WP_264144854.1">
    <property type="nucleotide sequence ID" value="NZ_JAOYEY010000051.1"/>
</dbReference>
<dbReference type="InterPro" id="IPR014362">
    <property type="entry name" value="Glu_DH"/>
</dbReference>
<comment type="caution">
    <text evidence="7">The sequence shown here is derived from an EMBL/GenBank/DDBJ whole genome shotgun (WGS) entry which is preliminary data.</text>
</comment>
<reference evidence="7 8" key="1">
    <citation type="submission" date="2022-10" db="EMBL/GenBank/DDBJ databases">
        <title>Draft genome assembly of moderately radiation resistant bacterium Metabacillus halosaccharovorans.</title>
        <authorList>
            <person name="Pal S."/>
            <person name="Gopinathan A."/>
        </authorList>
    </citation>
    <scope>NUCLEOTIDE SEQUENCE [LARGE SCALE GENOMIC DNA]</scope>
    <source>
        <strain evidence="7 8">VITHBRA001</strain>
    </source>
</reference>
<sequence length="432" mass="47569">MPSKEQQNGVDITNPYEIAKRLIERATESLHLPKGVYEILKKPTRVMKVSIPIRKDNGEYVSYTGIRSQHIDILGPTKGGVRFHQNVNEDEVIALSMWMSLKSALIGLPFGGGKGGIIVDPHELSNRELEELSRGYIRELEPIIGPAKDVPAPDVNTNQQIMGWMLDEFDRLSGRSVPGFITGKPIVIGGSAGRIEATGRGVVISIIEAAKRLNLKLDNLTAVIQGFGNVGSITAKLLHQHGVKVIAITDAKGGAYSPNGLDVMNLIDYVNENGTVKGFKDSINITNKELFSLDCDILVPAALENQITSKTAPTIKAKIVAEAANGPTTPEGNHVMEEKGIFVIPDILCNAGGVTVSYFEWVQNSMNYFWKEDEINEKLQEKLVHAFESVYMMKEEKRVSMRESAYLVGVGRLAEAMKARGWIKKWKMPIDC</sequence>
<evidence type="ECO:0000256" key="2">
    <source>
        <dbReference type="ARBA" id="ARBA00012896"/>
    </source>
</evidence>
<gene>
    <name evidence="7" type="ORF">OIH86_23565</name>
</gene>
<dbReference type="CDD" id="cd01076">
    <property type="entry name" value="NAD_bind_1_Glu_DH"/>
    <property type="match status" value="1"/>
</dbReference>
<dbReference type="PANTHER" id="PTHR11606">
    <property type="entry name" value="GLUTAMATE DEHYDROGENASE"/>
    <property type="match status" value="1"/>
</dbReference>
<keyword evidence="8" id="KW-1185">Reference proteome</keyword>
<dbReference type="Gene3D" id="3.40.50.10860">
    <property type="entry name" value="Leucine Dehydrogenase, chain A, domain 1"/>
    <property type="match status" value="1"/>
</dbReference>
<dbReference type="InterPro" id="IPR006096">
    <property type="entry name" value="Glu/Leu/Phe/Val/Trp_DH_C"/>
</dbReference>
<evidence type="ECO:0000259" key="6">
    <source>
        <dbReference type="SMART" id="SM00839"/>
    </source>
</evidence>
<dbReference type="SMART" id="SM00839">
    <property type="entry name" value="ELFV_dehydrog"/>
    <property type="match status" value="1"/>
</dbReference>
<protein>
    <recommendedName>
        <fullName evidence="2 4">Glutamate dehydrogenase</fullName>
    </recommendedName>
</protein>
<dbReference type="PROSITE" id="PS00074">
    <property type="entry name" value="GLFV_DEHYDROGENASE"/>
    <property type="match status" value="1"/>
</dbReference>
<dbReference type="InterPro" id="IPR006097">
    <property type="entry name" value="Glu/Leu/Phe/Val/Trp_DH_dimer"/>
</dbReference>
<dbReference type="PRINTS" id="PR00082">
    <property type="entry name" value="GLFDHDRGNASE"/>
</dbReference>
<dbReference type="InterPro" id="IPR036291">
    <property type="entry name" value="NAD(P)-bd_dom_sf"/>
</dbReference>
<accession>A0ABT3DNK4</accession>
<feature type="domain" description="Glutamate/phenylalanine/leucine/valine/L-tryptophan dehydrogenase C-terminal" evidence="6">
    <location>
        <begin position="191"/>
        <end position="421"/>
    </location>
</feature>
<dbReference type="InterPro" id="IPR033524">
    <property type="entry name" value="Glu/Leu/Phe/Val_DH_AS"/>
</dbReference>
<name>A0ABT3DNK4_9BACI</name>
<dbReference type="Pfam" id="PF00208">
    <property type="entry name" value="ELFV_dehydrog"/>
    <property type="match status" value="1"/>
</dbReference>
<dbReference type="Pfam" id="PF02812">
    <property type="entry name" value="ELFV_dehydrog_N"/>
    <property type="match status" value="1"/>
</dbReference>
<dbReference type="EMBL" id="JAOYEY010000051">
    <property type="protein sequence ID" value="MCV9888635.1"/>
    <property type="molecule type" value="Genomic_DNA"/>
</dbReference>
<evidence type="ECO:0000256" key="1">
    <source>
        <dbReference type="ARBA" id="ARBA00006382"/>
    </source>
</evidence>
<evidence type="ECO:0000313" key="7">
    <source>
        <dbReference type="EMBL" id="MCV9888635.1"/>
    </source>
</evidence>
<dbReference type="InterPro" id="IPR006095">
    <property type="entry name" value="Glu/Leu/Phe/Val/Trp_DH"/>
</dbReference>
<dbReference type="SUPFAM" id="SSF53223">
    <property type="entry name" value="Aminoacid dehydrogenase-like, N-terminal domain"/>
    <property type="match status" value="1"/>
</dbReference>